<gene>
    <name evidence="2" type="ORF">FCG67_11285</name>
</gene>
<accession>A0ABY2RLH2</accession>
<sequence>MPKNALDNPLVLPILGLLVEQPRHAYALFRELTRRYEYLRVRNATVYTLLDRLTTEGWVTAASENDRAAIAVTEAGVAALAERVQQQLREADLTGGPTFVTALAYLGILQPAEAVTVLEKRVELIRGEVRELEQAAHDPAEPEVHMIEAQYLLSRLRHDVDWLEGTAQRIEAGELSWTR</sequence>
<protein>
    <recommendedName>
        <fullName evidence="1">Transcription regulator PadR N-terminal domain-containing protein</fullName>
    </recommendedName>
</protein>
<dbReference type="InterPro" id="IPR005149">
    <property type="entry name" value="Tscrpt_reg_PadR_N"/>
</dbReference>
<evidence type="ECO:0000313" key="2">
    <source>
        <dbReference type="EMBL" id="TJZ78596.1"/>
    </source>
</evidence>
<dbReference type="Proteomes" id="UP000305109">
    <property type="component" value="Unassembled WGS sequence"/>
</dbReference>
<dbReference type="InterPro" id="IPR036390">
    <property type="entry name" value="WH_DNA-bd_sf"/>
</dbReference>
<reference evidence="2 3" key="1">
    <citation type="submission" date="2019-04" db="EMBL/GenBank/DDBJ databases">
        <title>Rhodococcus oryzae sp. nov., a novel actinomycete isolated from rhizosphere soil of rice (Oryza sativa L.).</title>
        <authorList>
            <person name="Li C."/>
        </authorList>
    </citation>
    <scope>NUCLEOTIDE SEQUENCE [LARGE SCALE GENOMIC DNA]</scope>
    <source>
        <strain evidence="2 3">NEAU-CX67</strain>
    </source>
</reference>
<dbReference type="Pfam" id="PF03551">
    <property type="entry name" value="PadR"/>
    <property type="match status" value="1"/>
</dbReference>
<organism evidence="2 3">
    <name type="scientific">Rhodococcus oryzae</name>
    <dbReference type="NCBI Taxonomy" id="2571143"/>
    <lineage>
        <taxon>Bacteria</taxon>
        <taxon>Bacillati</taxon>
        <taxon>Actinomycetota</taxon>
        <taxon>Actinomycetes</taxon>
        <taxon>Mycobacteriales</taxon>
        <taxon>Nocardiaceae</taxon>
        <taxon>Rhodococcus</taxon>
    </lineage>
</organism>
<dbReference type="RefSeq" id="WP_136909801.1">
    <property type="nucleotide sequence ID" value="NZ_SUMD01000004.1"/>
</dbReference>
<dbReference type="InterPro" id="IPR036388">
    <property type="entry name" value="WH-like_DNA-bd_sf"/>
</dbReference>
<dbReference type="Gene3D" id="1.10.10.10">
    <property type="entry name" value="Winged helix-like DNA-binding domain superfamily/Winged helix DNA-binding domain"/>
    <property type="match status" value="1"/>
</dbReference>
<dbReference type="PANTHER" id="PTHR43252">
    <property type="entry name" value="TRANSCRIPTIONAL REGULATOR YQJI"/>
    <property type="match status" value="1"/>
</dbReference>
<evidence type="ECO:0000259" key="1">
    <source>
        <dbReference type="Pfam" id="PF03551"/>
    </source>
</evidence>
<keyword evidence="3" id="KW-1185">Reference proteome</keyword>
<dbReference type="SUPFAM" id="SSF46785">
    <property type="entry name" value="Winged helix' DNA-binding domain"/>
    <property type="match status" value="1"/>
</dbReference>
<dbReference type="EMBL" id="SUMD01000004">
    <property type="protein sequence ID" value="TJZ78596.1"/>
    <property type="molecule type" value="Genomic_DNA"/>
</dbReference>
<dbReference type="PANTHER" id="PTHR43252:SF7">
    <property type="entry name" value="TRANSCRIPTIONAL REGULATOR YQJI"/>
    <property type="match status" value="1"/>
</dbReference>
<evidence type="ECO:0000313" key="3">
    <source>
        <dbReference type="Proteomes" id="UP000305109"/>
    </source>
</evidence>
<name>A0ABY2RLH2_9NOCA</name>
<feature type="domain" description="Transcription regulator PadR N-terminal" evidence="1">
    <location>
        <begin position="14"/>
        <end position="82"/>
    </location>
</feature>
<proteinExistence type="predicted"/>
<comment type="caution">
    <text evidence="2">The sequence shown here is derived from an EMBL/GenBank/DDBJ whole genome shotgun (WGS) entry which is preliminary data.</text>
</comment>